<sequence>AADPAAALYYGGRARPVRRSHMRQPRTPTMTALTQAHCEACRADAPHVSDEELPVLLRQIPDWNIEVRDGIMQLEKVYLFKNFKHALAFTNAVGEISEAEGHHPGLLTEWGKVTVTWWSHSIKGLHRNDFIMAARTDEVAKTAEGRK</sequence>
<dbReference type="GO" id="GO:0008124">
    <property type="term" value="F:4-alpha-hydroxytetrahydrobiopterin dehydratase activity"/>
    <property type="evidence" value="ECO:0007669"/>
    <property type="project" value="UniProtKB-EC"/>
</dbReference>
<reference evidence="5 6" key="1">
    <citation type="submission" date="2018-08" db="EMBL/GenBank/DDBJ databases">
        <title>Recombination of ecologically and evolutionarily significant loci maintains genetic cohesion in the Pseudomonas syringae species complex.</title>
        <authorList>
            <person name="Dillon M."/>
            <person name="Thakur S."/>
            <person name="Almeida R.N.D."/>
            <person name="Weir B.S."/>
            <person name="Guttman D.S."/>
        </authorList>
    </citation>
    <scope>NUCLEOTIDE SEQUENCE [LARGE SCALE GENOMIC DNA]</scope>
    <source>
        <strain evidence="5 6">ICMP 7846</strain>
    </source>
</reference>
<feature type="non-terminal residue" evidence="5">
    <location>
        <position position="1"/>
    </location>
</feature>
<evidence type="ECO:0000256" key="4">
    <source>
        <dbReference type="ARBA" id="ARBA00023239"/>
    </source>
</evidence>
<dbReference type="AlphaFoldDB" id="A0A3M5DPR4"/>
<dbReference type="HAMAP" id="MF_00434">
    <property type="entry name" value="Pterin_4_alpha"/>
    <property type="match status" value="1"/>
</dbReference>
<evidence type="ECO:0000313" key="5">
    <source>
        <dbReference type="EMBL" id="RMS51283.1"/>
    </source>
</evidence>
<dbReference type="Gene3D" id="3.30.1360.20">
    <property type="entry name" value="Transcriptional coactivator/pterin dehydratase"/>
    <property type="match status" value="1"/>
</dbReference>
<protein>
    <recommendedName>
        <fullName evidence="3">4a-hydroxytetrahydrobiopterin dehydratase</fullName>
        <ecNumber evidence="3">4.2.1.96</ecNumber>
    </recommendedName>
</protein>
<comment type="catalytic activity">
    <reaction evidence="1">
        <text>(4aS,6R)-4a-hydroxy-L-erythro-5,6,7,8-tetrahydrobiopterin = (6R)-L-erythro-6,7-dihydrobiopterin + H2O</text>
        <dbReference type="Rhea" id="RHEA:11920"/>
        <dbReference type="ChEBI" id="CHEBI:15377"/>
        <dbReference type="ChEBI" id="CHEBI:15642"/>
        <dbReference type="ChEBI" id="CHEBI:43120"/>
        <dbReference type="EC" id="4.2.1.96"/>
    </reaction>
</comment>
<keyword evidence="4" id="KW-0456">Lyase</keyword>
<dbReference type="InterPro" id="IPR050376">
    <property type="entry name" value="Pterin-4-alpha-carb_dehyd"/>
</dbReference>
<dbReference type="CDD" id="cd00913">
    <property type="entry name" value="PCD_DCoH_subfamily_a"/>
    <property type="match status" value="1"/>
</dbReference>
<dbReference type="PANTHER" id="PTHR42805">
    <property type="entry name" value="PTERIN-4-ALPHA-CARBINOLAMINE DEHYDRATASE-RELATED"/>
    <property type="match status" value="1"/>
</dbReference>
<gene>
    <name evidence="5" type="ORF">ALP65_00595</name>
</gene>
<dbReference type="PANTHER" id="PTHR42805:SF1">
    <property type="entry name" value="PTERIN-4-ALPHA-CARBINOLAMINE DEHYDRATASE-RELATED"/>
    <property type="match status" value="1"/>
</dbReference>
<dbReference type="InterPro" id="IPR001533">
    <property type="entry name" value="Pterin_deHydtase"/>
</dbReference>
<organism evidence="5 6">
    <name type="scientific">Pseudomonas aeruginosa</name>
    <dbReference type="NCBI Taxonomy" id="287"/>
    <lineage>
        <taxon>Bacteria</taxon>
        <taxon>Pseudomonadati</taxon>
        <taxon>Pseudomonadota</taxon>
        <taxon>Gammaproteobacteria</taxon>
        <taxon>Pseudomonadales</taxon>
        <taxon>Pseudomonadaceae</taxon>
        <taxon>Pseudomonas</taxon>
    </lineage>
</organism>
<evidence type="ECO:0000256" key="3">
    <source>
        <dbReference type="ARBA" id="ARBA00013252"/>
    </source>
</evidence>
<dbReference type="EMBL" id="RBSQ01000870">
    <property type="protein sequence ID" value="RMS51283.1"/>
    <property type="molecule type" value="Genomic_DNA"/>
</dbReference>
<evidence type="ECO:0000313" key="6">
    <source>
        <dbReference type="Proteomes" id="UP000270834"/>
    </source>
</evidence>
<evidence type="ECO:0000256" key="2">
    <source>
        <dbReference type="ARBA" id="ARBA00006472"/>
    </source>
</evidence>
<comment type="caution">
    <text evidence="5">The sequence shown here is derived from an EMBL/GenBank/DDBJ whole genome shotgun (WGS) entry which is preliminary data.</text>
</comment>
<dbReference type="InterPro" id="IPR036428">
    <property type="entry name" value="PCD_sf"/>
</dbReference>
<evidence type="ECO:0000256" key="1">
    <source>
        <dbReference type="ARBA" id="ARBA00001554"/>
    </source>
</evidence>
<accession>A0A3M5DPR4</accession>
<comment type="similarity">
    <text evidence="2">Belongs to the pterin-4-alpha-carbinolamine dehydratase family.</text>
</comment>
<dbReference type="EC" id="4.2.1.96" evidence="3"/>
<name>A0A3M5DPR4_PSEAI</name>
<dbReference type="Proteomes" id="UP000270834">
    <property type="component" value="Unassembled WGS sequence"/>
</dbReference>
<dbReference type="NCBIfam" id="NF002016">
    <property type="entry name" value="PRK00823.1-1"/>
    <property type="match status" value="1"/>
</dbReference>
<dbReference type="SUPFAM" id="SSF55248">
    <property type="entry name" value="PCD-like"/>
    <property type="match status" value="1"/>
</dbReference>
<dbReference type="GO" id="GO:0006729">
    <property type="term" value="P:tetrahydrobiopterin biosynthetic process"/>
    <property type="evidence" value="ECO:0007669"/>
    <property type="project" value="InterPro"/>
</dbReference>
<proteinExistence type="inferred from homology"/>
<dbReference type="Pfam" id="PF01329">
    <property type="entry name" value="Pterin_4a"/>
    <property type="match status" value="1"/>
</dbReference>